<reference evidence="3" key="1">
    <citation type="submission" date="2021-05" db="EMBL/GenBank/DDBJ databases">
        <title>The genome of the haptophyte Pavlova lutheri (Diacronema luteri, Pavlovales) - a model for lipid biosynthesis in eukaryotic algae.</title>
        <authorList>
            <person name="Hulatt C.J."/>
            <person name="Posewitz M.C."/>
        </authorList>
    </citation>
    <scope>NUCLEOTIDE SEQUENCE</scope>
    <source>
        <strain evidence="3">NIVA-4/92</strain>
    </source>
</reference>
<keyword evidence="2" id="KW-0732">Signal</keyword>
<dbReference type="AlphaFoldDB" id="A0A8J6C826"/>
<comment type="caution">
    <text evidence="3">The sequence shown here is derived from an EMBL/GenBank/DDBJ whole genome shotgun (WGS) entry which is preliminary data.</text>
</comment>
<feature type="signal peptide" evidence="2">
    <location>
        <begin position="1"/>
        <end position="22"/>
    </location>
</feature>
<organism evidence="3 4">
    <name type="scientific">Diacronema lutheri</name>
    <name type="common">Unicellular marine alga</name>
    <name type="synonym">Monochrysis lutheri</name>
    <dbReference type="NCBI Taxonomy" id="2081491"/>
    <lineage>
        <taxon>Eukaryota</taxon>
        <taxon>Haptista</taxon>
        <taxon>Haptophyta</taxon>
        <taxon>Pavlovophyceae</taxon>
        <taxon>Pavlovales</taxon>
        <taxon>Pavlovaceae</taxon>
        <taxon>Diacronema</taxon>
    </lineage>
</organism>
<sequence>MAPAGRALVGLVFVVVVARGLGEEGDEPTLVSSLERALAALDARLRAPAAERPLARYALLVAGRYGPWSKAASQGVQRNFSSSLRQIRFAAASHLAHVVLAPDNAAPAADGARGVDVFVHSWNPDAAAFIDAQYARALVASAHQPLEEAREAARSFALSIGRVARLAALHESARGRSYEMLLLVRCDLVLVADAQLGAHGPGRVWLASHCCKAKAASADERALVDRTCGAPHVPRPALPAVVTSSWRRALARWEHHFYGHAFVAPCRAAAFLPGREGALLSAASSAAFFTMDWWIGTASSDVLASWAQIGEQWEAYRCALKRRGFGSNRLFSHFAWMVHVHDALGVGDRVSFSDRVTGSLARLLAPAPERGVPALSAGGCVALTAGGVELVGAQLAARPLAPADAAALLSGADGGGVSARYAPMARQCPLAPFLAAGARAPANASARQGGGGGRRSGAAVCCSDGLCGDRSRRAAAVARPTTAVQHAEARAARARAAGSCSGREGGEALLMHLAAAPAALDSPAVRAALLARRAPSAAHAAGAATLARHPRDVSGSGALALRRLAALGCAPTRASAPRAVADADADAAASTERTPDRRAAGGVPGATRHAAHGVGAGKRTAPLARFGPAAAAAFARRHARDAAAAQCVPPAAERRGARAYGFSGVHYVKQLRAWLYEVPKSGSTTLVTFFRLRNGRLAPVPPGGPARGEIGFAVARQPVERAISAFHTAHARGAWRANATNSPCPYARFPFLQARISDSDGVASAVRVLREHGTAAADAGCGFAYHHLLSQSWFLWRDRVRLVYEACARAAGAPPVPEARLPPSVSVVLRLEHLADDLLALCALRNASAYCAKRIAQIGGIRPLNPSGKSTISAEAWAAAEEYYAPDFECLGYERSKKQPHNFQF</sequence>
<gene>
    <name evidence="3" type="ORF">KFE25_011786</name>
</gene>
<accession>A0A8J6C826</accession>
<dbReference type="OrthoDB" id="10686197at2759"/>
<dbReference type="EMBL" id="JAGTXO010000033">
    <property type="protein sequence ID" value="KAG8460295.1"/>
    <property type="molecule type" value="Genomic_DNA"/>
</dbReference>
<name>A0A8J6C826_DIALT</name>
<dbReference type="Proteomes" id="UP000751190">
    <property type="component" value="Unassembled WGS sequence"/>
</dbReference>
<evidence type="ECO:0000313" key="3">
    <source>
        <dbReference type="EMBL" id="KAG8460295.1"/>
    </source>
</evidence>
<protein>
    <submittedName>
        <fullName evidence="3">Uncharacterized protein</fullName>
    </submittedName>
</protein>
<feature type="chain" id="PRO_5035154054" evidence="2">
    <location>
        <begin position="23"/>
        <end position="905"/>
    </location>
</feature>
<evidence type="ECO:0000256" key="1">
    <source>
        <dbReference type="SAM" id="MobiDB-lite"/>
    </source>
</evidence>
<evidence type="ECO:0000313" key="4">
    <source>
        <dbReference type="Proteomes" id="UP000751190"/>
    </source>
</evidence>
<proteinExistence type="predicted"/>
<evidence type="ECO:0000256" key="2">
    <source>
        <dbReference type="SAM" id="SignalP"/>
    </source>
</evidence>
<feature type="region of interest" description="Disordered" evidence="1">
    <location>
        <begin position="581"/>
        <end position="617"/>
    </location>
</feature>
<keyword evidence="4" id="KW-1185">Reference proteome</keyword>